<proteinExistence type="predicted"/>
<comment type="caution">
    <text evidence="3">The sequence shown here is derived from an EMBL/GenBank/DDBJ whole genome shotgun (WGS) entry which is preliminary data.</text>
</comment>
<name>A0ABT3PJA3_9BACT</name>
<evidence type="ECO:0000313" key="4">
    <source>
        <dbReference type="Proteomes" id="UP001207918"/>
    </source>
</evidence>
<feature type="transmembrane region" description="Helical" evidence="1">
    <location>
        <begin position="51"/>
        <end position="78"/>
    </location>
</feature>
<dbReference type="Pfam" id="PF14340">
    <property type="entry name" value="DUF4395"/>
    <property type="match status" value="1"/>
</dbReference>
<protein>
    <submittedName>
        <fullName evidence="3">DUF4395 domain-containing protein</fullName>
    </submittedName>
</protein>
<keyword evidence="4" id="KW-1185">Reference proteome</keyword>
<dbReference type="RefSeq" id="WP_265764719.1">
    <property type="nucleotide sequence ID" value="NZ_JAGGJA010000002.1"/>
</dbReference>
<dbReference type="Proteomes" id="UP001207918">
    <property type="component" value="Unassembled WGS sequence"/>
</dbReference>
<feature type="transmembrane region" description="Helical" evidence="1">
    <location>
        <begin position="138"/>
        <end position="163"/>
    </location>
</feature>
<evidence type="ECO:0000259" key="2">
    <source>
        <dbReference type="Pfam" id="PF14340"/>
    </source>
</evidence>
<feature type="domain" description="DUF4395" evidence="2">
    <location>
        <begin position="41"/>
        <end position="163"/>
    </location>
</feature>
<sequence>MEKYKTPKANCLISPSRISRIKAQGYDTGFTDEEIFIHAVGNRFAYQLCTLLFVTGLVLTSIPILAVAATIALLTVILPYHPFDYLYNYGVRHWLDRPKLPRRTAQAKFACGIAAIWLGMIIYLFGASLMVWGYVMGGILLIIALLVSMVDFCIPSLVYNYLFRKDKKVVAGK</sequence>
<reference evidence="3 4" key="1">
    <citation type="submission" date="2021-03" db="EMBL/GenBank/DDBJ databases">
        <title>Aliifodinibius sp. nov., a new bacterium isolated from saline soil.</title>
        <authorList>
            <person name="Galisteo C."/>
            <person name="De La Haba R."/>
            <person name="Sanchez-Porro C."/>
            <person name="Ventosa A."/>
        </authorList>
    </citation>
    <scope>NUCLEOTIDE SEQUENCE [LARGE SCALE GENOMIC DNA]</scope>
    <source>
        <strain evidence="3 4">1BSP15-2V2</strain>
    </source>
</reference>
<accession>A0ABT3PJA3</accession>
<keyword evidence="1" id="KW-0472">Membrane</keyword>
<dbReference type="EMBL" id="JAGGJA010000002">
    <property type="protein sequence ID" value="MCW9706021.1"/>
    <property type="molecule type" value="Genomic_DNA"/>
</dbReference>
<dbReference type="InterPro" id="IPR025508">
    <property type="entry name" value="DUF4395"/>
</dbReference>
<gene>
    <name evidence="3" type="ORF">J6I44_04120</name>
</gene>
<keyword evidence="1" id="KW-1133">Transmembrane helix</keyword>
<evidence type="ECO:0000256" key="1">
    <source>
        <dbReference type="SAM" id="Phobius"/>
    </source>
</evidence>
<evidence type="ECO:0000313" key="3">
    <source>
        <dbReference type="EMBL" id="MCW9706021.1"/>
    </source>
</evidence>
<organism evidence="3 4">
    <name type="scientific">Fodinibius salsisoli</name>
    <dbReference type="NCBI Taxonomy" id="2820877"/>
    <lineage>
        <taxon>Bacteria</taxon>
        <taxon>Pseudomonadati</taxon>
        <taxon>Balneolota</taxon>
        <taxon>Balneolia</taxon>
        <taxon>Balneolales</taxon>
        <taxon>Balneolaceae</taxon>
        <taxon>Fodinibius</taxon>
    </lineage>
</organism>
<keyword evidence="1" id="KW-0812">Transmembrane</keyword>
<feature type="transmembrane region" description="Helical" evidence="1">
    <location>
        <begin position="109"/>
        <end position="132"/>
    </location>
</feature>